<organism evidence="1 2">
    <name type="scientific">Chitinophaga caseinilytica</name>
    <dbReference type="NCBI Taxonomy" id="2267521"/>
    <lineage>
        <taxon>Bacteria</taxon>
        <taxon>Pseudomonadati</taxon>
        <taxon>Bacteroidota</taxon>
        <taxon>Chitinophagia</taxon>
        <taxon>Chitinophagales</taxon>
        <taxon>Chitinophagaceae</taxon>
        <taxon>Chitinophaga</taxon>
    </lineage>
</organism>
<reference evidence="1 2" key="1">
    <citation type="submission" date="2024-03" db="EMBL/GenBank/DDBJ databases">
        <title>Chitinophaga caseinilytica sp. nov., a casein hydrolysing bacterium isolated from forest soil.</title>
        <authorList>
            <person name="Lee D.S."/>
            <person name="Han D.M."/>
            <person name="Baek J.H."/>
            <person name="Choi D.G."/>
            <person name="Jeon J.H."/>
            <person name="Jeon C.O."/>
        </authorList>
    </citation>
    <scope>NUCLEOTIDE SEQUENCE [LARGE SCALE GENOMIC DNA]</scope>
    <source>
        <strain evidence="1 2">KACC 19118</strain>
    </source>
</reference>
<evidence type="ECO:0000313" key="2">
    <source>
        <dbReference type="Proteomes" id="UP001449657"/>
    </source>
</evidence>
<evidence type="ECO:0000313" key="1">
    <source>
        <dbReference type="EMBL" id="WZN47690.1"/>
    </source>
</evidence>
<accession>A0ABZ2Z842</accession>
<dbReference type="RefSeq" id="WP_341842315.1">
    <property type="nucleotide sequence ID" value="NZ_CP149792.1"/>
</dbReference>
<dbReference type="Proteomes" id="UP001449657">
    <property type="component" value="Chromosome"/>
</dbReference>
<dbReference type="Pfam" id="PF14390">
    <property type="entry name" value="DUF4420"/>
    <property type="match status" value="1"/>
</dbReference>
<sequence>MKYTDLTSETWKDLDRFGGHAIGYKSVWLALEEVKESLLHIFVDEIGYYHLAVEDIGMTNVVDPGVTGLAVTRKNYMMDGTVKSVIDIQCNLPNLINEFTGIVKDICCEILVCKVQASEAISRVIRNWQSFWAEIPAARMTDNQIGGLFCELFILRELCRLDPARALNNWRGPVKGKHDFVFSDWSIEVKGTFSDRHIHIINGIDQLAPLENKKLALISFQLFRTENPYADSLLKLVEDIYSYVGKSRLDLIPQFQKSLFLAGYNPVFKDYYSDFKIEILGAALFVVDESFPALTRHILLGELNSRINNISYSINLEGLHMILLPEVKWGDYFY</sequence>
<dbReference type="InterPro" id="IPR025534">
    <property type="entry name" value="DUF4420"/>
</dbReference>
<protein>
    <submittedName>
        <fullName evidence="1">PD-(D/E)XK motif protein</fullName>
    </submittedName>
</protein>
<gene>
    <name evidence="1" type="ORF">WJU22_05805</name>
</gene>
<keyword evidence="2" id="KW-1185">Reference proteome</keyword>
<dbReference type="EMBL" id="CP150096">
    <property type="protein sequence ID" value="WZN47690.1"/>
    <property type="molecule type" value="Genomic_DNA"/>
</dbReference>
<name>A0ABZ2Z842_9BACT</name>
<proteinExistence type="predicted"/>